<evidence type="ECO:0008006" key="4">
    <source>
        <dbReference type="Google" id="ProtNLM"/>
    </source>
</evidence>
<accession>A0A4U1B607</accession>
<sequence>MRTLKILVCSTLFWFLYSNFSLAAEDSLSKAITQSAQPLHFNNGNFSGPAFDTLVEQGKQAQFFLIGEEHGIAENPMLAAQLFAALKGSGYQHLVIEVSPQIAKMMEQHLAKDGLEGLRQLFAKPGGEPAFFGMQQEAKMLADIKALLPDNNDVLLGVDYEVASDRPLLQWLQEQEVLDSAKAPLTQLTHASQQSWDRYYQEKNPQYIFSFAGDPALVKDVIESWPSASNDVDWTLHELQKTLEINRYWVQGQGWQSNQARVELLRENFLKHWQQIKDQAGQAKLMAKLGASHLMRGLSSNATFDLGTLLPELAEINGGKAVSVMVLPGAKSNVAVLDPVNWAFQPAPAKDGYTKGLQALYAQSKDGMMLFDMKKLRPMMKGKLKTESLELYRAVFGFDYVLIMTGSTASAEFEHQ</sequence>
<feature type="chain" id="PRO_5020461458" description="Haem-binding uptake Tiki superfamily ChaN domain-containing protein" evidence="1">
    <location>
        <begin position="24"/>
        <end position="416"/>
    </location>
</feature>
<organism evidence="2 3">
    <name type="scientific">Thalassotalea mangrovi</name>
    <dbReference type="NCBI Taxonomy" id="2572245"/>
    <lineage>
        <taxon>Bacteria</taxon>
        <taxon>Pseudomonadati</taxon>
        <taxon>Pseudomonadota</taxon>
        <taxon>Gammaproteobacteria</taxon>
        <taxon>Alteromonadales</taxon>
        <taxon>Colwelliaceae</taxon>
        <taxon>Thalassotalea</taxon>
    </lineage>
</organism>
<keyword evidence="1" id="KW-0732">Signal</keyword>
<reference evidence="2 3" key="1">
    <citation type="submission" date="2019-04" db="EMBL/GenBank/DDBJ databases">
        <title>Thalassotalea guangxiensis sp. nov., isolated from sediment of the coastal wetland.</title>
        <authorList>
            <person name="Zheng S."/>
            <person name="Zhang D."/>
        </authorList>
    </citation>
    <scope>NUCLEOTIDE SEQUENCE [LARGE SCALE GENOMIC DNA]</scope>
    <source>
        <strain evidence="2 3">ZS-4</strain>
    </source>
</reference>
<comment type="caution">
    <text evidence="2">The sequence shown here is derived from an EMBL/GenBank/DDBJ whole genome shotgun (WGS) entry which is preliminary data.</text>
</comment>
<keyword evidence="3" id="KW-1185">Reference proteome</keyword>
<protein>
    <recommendedName>
        <fullName evidence="4">Haem-binding uptake Tiki superfamily ChaN domain-containing protein</fullName>
    </recommendedName>
</protein>
<evidence type="ECO:0000313" key="3">
    <source>
        <dbReference type="Proteomes" id="UP000307999"/>
    </source>
</evidence>
<gene>
    <name evidence="2" type="ORF">E8M12_06215</name>
</gene>
<evidence type="ECO:0000313" key="2">
    <source>
        <dbReference type="EMBL" id="TKB45838.1"/>
    </source>
</evidence>
<dbReference type="RefSeq" id="WP_136735233.1">
    <property type="nucleotide sequence ID" value="NZ_SWDB01000011.1"/>
</dbReference>
<evidence type="ECO:0000256" key="1">
    <source>
        <dbReference type="SAM" id="SignalP"/>
    </source>
</evidence>
<dbReference type="Proteomes" id="UP000307999">
    <property type="component" value="Unassembled WGS sequence"/>
</dbReference>
<dbReference type="AlphaFoldDB" id="A0A4U1B607"/>
<dbReference type="OrthoDB" id="128385at2"/>
<dbReference type="EMBL" id="SWDB01000011">
    <property type="protein sequence ID" value="TKB45838.1"/>
    <property type="molecule type" value="Genomic_DNA"/>
</dbReference>
<proteinExistence type="predicted"/>
<feature type="signal peptide" evidence="1">
    <location>
        <begin position="1"/>
        <end position="23"/>
    </location>
</feature>
<name>A0A4U1B607_9GAMM</name>